<dbReference type="HAMAP" id="MF_00735">
    <property type="entry name" value="Methyltr_PrmA"/>
    <property type="match status" value="1"/>
</dbReference>
<protein>
    <recommendedName>
        <fullName evidence="6">Ribosomal protein L11 methyltransferase</fullName>
        <shortName evidence="6">L11 Mtase</shortName>
        <ecNumber evidence="6">2.1.1.-</ecNumber>
    </recommendedName>
</protein>
<dbReference type="Proteomes" id="UP000280307">
    <property type="component" value="Unassembled WGS sequence"/>
</dbReference>
<feature type="binding site" evidence="6">
    <location>
        <position position="150"/>
    </location>
    <ligand>
        <name>S-adenosyl-L-methionine</name>
        <dbReference type="ChEBI" id="CHEBI:59789"/>
    </ligand>
</feature>
<keyword evidence="3 6" id="KW-0489">Methyltransferase</keyword>
<evidence type="ECO:0000256" key="4">
    <source>
        <dbReference type="ARBA" id="ARBA00022679"/>
    </source>
</evidence>
<comment type="catalytic activity">
    <reaction evidence="6">
        <text>L-lysyl-[protein] + 3 S-adenosyl-L-methionine = N(6),N(6),N(6)-trimethyl-L-lysyl-[protein] + 3 S-adenosyl-L-homocysteine + 3 H(+)</text>
        <dbReference type="Rhea" id="RHEA:54192"/>
        <dbReference type="Rhea" id="RHEA-COMP:9752"/>
        <dbReference type="Rhea" id="RHEA-COMP:13826"/>
        <dbReference type="ChEBI" id="CHEBI:15378"/>
        <dbReference type="ChEBI" id="CHEBI:29969"/>
        <dbReference type="ChEBI" id="CHEBI:57856"/>
        <dbReference type="ChEBI" id="CHEBI:59789"/>
        <dbReference type="ChEBI" id="CHEBI:61961"/>
    </reaction>
</comment>
<keyword evidence="7" id="KW-0687">Ribonucleoprotein</keyword>
<dbReference type="CDD" id="cd02440">
    <property type="entry name" value="AdoMet_MTases"/>
    <property type="match status" value="1"/>
</dbReference>
<dbReference type="Pfam" id="PF06325">
    <property type="entry name" value="PrmA"/>
    <property type="match status" value="1"/>
</dbReference>
<keyword evidence="4 6" id="KW-0808">Transferase</keyword>
<dbReference type="GO" id="GO:0032259">
    <property type="term" value="P:methylation"/>
    <property type="evidence" value="ECO:0007669"/>
    <property type="project" value="UniProtKB-KW"/>
</dbReference>
<dbReference type="AlphaFoldDB" id="A0A426TQG0"/>
<dbReference type="GO" id="GO:0005737">
    <property type="term" value="C:cytoplasm"/>
    <property type="evidence" value="ECO:0007669"/>
    <property type="project" value="UniProtKB-SubCell"/>
</dbReference>
<evidence type="ECO:0000313" key="7">
    <source>
        <dbReference type="EMBL" id="RRR65470.1"/>
    </source>
</evidence>
<keyword evidence="2 6" id="KW-0963">Cytoplasm</keyword>
<dbReference type="PIRSF" id="PIRSF000401">
    <property type="entry name" value="RPL11_MTase"/>
    <property type="match status" value="1"/>
</dbReference>
<evidence type="ECO:0000256" key="1">
    <source>
        <dbReference type="ARBA" id="ARBA00009741"/>
    </source>
</evidence>
<reference evidence="7 8" key="1">
    <citation type="submission" date="2018-12" db="EMBL/GenBank/DDBJ databases">
        <title>Genome Sequence of Candidatus Viridilinea halotolerans isolated from saline sulfide-rich spring.</title>
        <authorList>
            <person name="Grouzdev D.S."/>
            <person name="Burganskaya E.I."/>
            <person name="Krutkina M.S."/>
            <person name="Sukhacheva M.V."/>
            <person name="Gorlenko V.M."/>
        </authorList>
    </citation>
    <scope>NUCLEOTIDE SEQUENCE [LARGE SCALE GENOMIC DNA]</scope>
    <source>
        <strain evidence="7">Chok-6</strain>
    </source>
</reference>
<evidence type="ECO:0000256" key="2">
    <source>
        <dbReference type="ARBA" id="ARBA00022490"/>
    </source>
</evidence>
<accession>A0A426TQG0</accession>
<gene>
    <name evidence="6" type="primary">prmA</name>
    <name evidence="7" type="ORF">EI684_23055</name>
</gene>
<evidence type="ECO:0000313" key="8">
    <source>
        <dbReference type="Proteomes" id="UP000280307"/>
    </source>
</evidence>
<dbReference type="PANTHER" id="PTHR43648">
    <property type="entry name" value="ELECTRON TRANSFER FLAVOPROTEIN BETA SUBUNIT LYSINE METHYLTRANSFERASE"/>
    <property type="match status" value="1"/>
</dbReference>
<dbReference type="PANTHER" id="PTHR43648:SF1">
    <property type="entry name" value="ELECTRON TRANSFER FLAVOPROTEIN BETA SUBUNIT LYSINE METHYLTRANSFERASE"/>
    <property type="match status" value="1"/>
</dbReference>
<feature type="binding site" evidence="6">
    <location>
        <position position="171"/>
    </location>
    <ligand>
        <name>S-adenosyl-L-methionine</name>
        <dbReference type="ChEBI" id="CHEBI:59789"/>
    </ligand>
</feature>
<organism evidence="7 8">
    <name type="scientific">Candidatus Viridilinea halotolerans</name>
    <dbReference type="NCBI Taxonomy" id="2491704"/>
    <lineage>
        <taxon>Bacteria</taxon>
        <taxon>Bacillati</taxon>
        <taxon>Chloroflexota</taxon>
        <taxon>Chloroflexia</taxon>
        <taxon>Chloroflexales</taxon>
        <taxon>Chloroflexineae</taxon>
        <taxon>Oscillochloridaceae</taxon>
        <taxon>Candidatus Viridilinea</taxon>
    </lineage>
</organism>
<proteinExistence type="inferred from homology"/>
<feature type="binding site" evidence="6">
    <location>
        <position position="193"/>
    </location>
    <ligand>
        <name>S-adenosyl-L-methionine</name>
        <dbReference type="ChEBI" id="CHEBI:59789"/>
    </ligand>
</feature>
<dbReference type="EMBL" id="RSAS01000949">
    <property type="protein sequence ID" value="RRR65470.1"/>
    <property type="molecule type" value="Genomic_DNA"/>
</dbReference>
<comment type="caution">
    <text evidence="7">The sequence shown here is derived from an EMBL/GenBank/DDBJ whole genome shotgun (WGS) entry which is preliminary data.</text>
</comment>
<dbReference type="Gene3D" id="3.40.50.150">
    <property type="entry name" value="Vaccinia Virus protein VP39"/>
    <property type="match status" value="1"/>
</dbReference>
<comment type="function">
    <text evidence="6">Methylates ribosomal protein L11.</text>
</comment>
<comment type="subcellular location">
    <subcellularLocation>
        <location evidence="6">Cytoplasm</location>
    </subcellularLocation>
</comment>
<comment type="similarity">
    <text evidence="1 6">Belongs to the methyltransferase superfamily. PrmA family.</text>
</comment>
<feature type="binding site" evidence="6">
    <location>
        <position position="264"/>
    </location>
    <ligand>
        <name>S-adenosyl-L-methionine</name>
        <dbReference type="ChEBI" id="CHEBI:59789"/>
    </ligand>
</feature>
<keyword evidence="7" id="KW-0689">Ribosomal protein</keyword>
<name>A0A426TQG0_9CHLR</name>
<dbReference type="EC" id="2.1.1.-" evidence="6"/>
<sequence length="328" mass="35202">MTWLELSVSADNEAAEAVAEVLARFGYNGGVVVEPAWTPGDEGPEFCYDVTRPTTLRTYLPFDAQTEEIRQRVEQALWHLGQMRPVGPLQLRTLAEEDWANAWKQHYSVLRVGQRMVIVPSWLEHDSAPDDVVLHLDPGMAFGTGLHPTTRLCLALLEEQSRPGQYALDLGTGSGILAIALAKLGATLVVALDNDPVATKVAAENVALNHVADRVRVATGSLGAGSRMGHWLSGNFGDQAADEATDASAPTSGFEAKFELIVANLIARVLCIVAADLAANLAPGGLLISSGIIDTREEEVRSAFAAVGLRQVARHQEGEWLALVHTLC</sequence>
<dbReference type="GO" id="GO:0005840">
    <property type="term" value="C:ribosome"/>
    <property type="evidence" value="ECO:0007669"/>
    <property type="project" value="UniProtKB-KW"/>
</dbReference>
<dbReference type="SUPFAM" id="SSF53335">
    <property type="entry name" value="S-adenosyl-L-methionine-dependent methyltransferases"/>
    <property type="match status" value="1"/>
</dbReference>
<dbReference type="InterPro" id="IPR050078">
    <property type="entry name" value="Ribosomal_L11_MeTrfase_PrmA"/>
</dbReference>
<dbReference type="GO" id="GO:0016279">
    <property type="term" value="F:protein-lysine N-methyltransferase activity"/>
    <property type="evidence" value="ECO:0007669"/>
    <property type="project" value="RHEA"/>
</dbReference>
<dbReference type="InterPro" id="IPR029063">
    <property type="entry name" value="SAM-dependent_MTases_sf"/>
</dbReference>
<evidence type="ECO:0000256" key="5">
    <source>
        <dbReference type="ARBA" id="ARBA00022691"/>
    </source>
</evidence>
<keyword evidence="5 6" id="KW-0949">S-adenosyl-L-methionine</keyword>
<evidence type="ECO:0000256" key="6">
    <source>
        <dbReference type="HAMAP-Rule" id="MF_00735"/>
    </source>
</evidence>
<dbReference type="InterPro" id="IPR004498">
    <property type="entry name" value="Ribosomal_PrmA_MeTrfase"/>
</dbReference>
<evidence type="ECO:0000256" key="3">
    <source>
        <dbReference type="ARBA" id="ARBA00022603"/>
    </source>
</evidence>